<name>A0ABY7TN85_9SPHN</name>
<sequence length="134" mass="14310">MARISFAAAFLPALAAAALAPSPALAKEAPVTATPAGKPIDCILTRNIRETRVRDDSTIDFFMNNRKVYRNTLPYACSRLGFEERFGYRTTIGQLCSIDTITVLQTAPSGIPGPTCGLGPFQPVTIAKAPKPAK</sequence>
<feature type="signal peptide" evidence="1">
    <location>
        <begin position="1"/>
        <end position="26"/>
    </location>
</feature>
<evidence type="ECO:0000313" key="3">
    <source>
        <dbReference type="Proteomes" id="UP001220395"/>
    </source>
</evidence>
<dbReference type="EMBL" id="CP117411">
    <property type="protein sequence ID" value="WCT74692.1"/>
    <property type="molecule type" value="Genomic_DNA"/>
</dbReference>
<feature type="chain" id="PRO_5045190181" evidence="1">
    <location>
        <begin position="27"/>
        <end position="134"/>
    </location>
</feature>
<keyword evidence="3" id="KW-1185">Reference proteome</keyword>
<organism evidence="2 3">
    <name type="scientific">Sphingomonas naphthae</name>
    <dbReference type="NCBI Taxonomy" id="1813468"/>
    <lineage>
        <taxon>Bacteria</taxon>
        <taxon>Pseudomonadati</taxon>
        <taxon>Pseudomonadota</taxon>
        <taxon>Alphaproteobacteria</taxon>
        <taxon>Sphingomonadales</taxon>
        <taxon>Sphingomonadaceae</taxon>
        <taxon>Sphingomonas</taxon>
    </lineage>
</organism>
<accession>A0ABY7TN85</accession>
<reference evidence="2 3" key="1">
    <citation type="submission" date="2023-02" db="EMBL/GenBank/DDBJ databases">
        <title>Genome sequence of Sphingomonas naphthae.</title>
        <authorList>
            <person name="Kim S."/>
            <person name="Heo J."/>
            <person name="Kwon S.-W."/>
        </authorList>
    </citation>
    <scope>NUCLEOTIDE SEQUENCE [LARGE SCALE GENOMIC DNA]</scope>
    <source>
        <strain evidence="2 3">KACC 18716</strain>
    </source>
</reference>
<dbReference type="Proteomes" id="UP001220395">
    <property type="component" value="Chromosome"/>
</dbReference>
<evidence type="ECO:0000313" key="2">
    <source>
        <dbReference type="EMBL" id="WCT74692.1"/>
    </source>
</evidence>
<protein>
    <submittedName>
        <fullName evidence="2">Uncharacterized protein</fullName>
    </submittedName>
</protein>
<gene>
    <name evidence="2" type="ORF">PQ455_05545</name>
</gene>
<dbReference type="RefSeq" id="WP_273689972.1">
    <property type="nucleotide sequence ID" value="NZ_CP117411.1"/>
</dbReference>
<proteinExistence type="predicted"/>
<keyword evidence="1" id="KW-0732">Signal</keyword>
<evidence type="ECO:0000256" key="1">
    <source>
        <dbReference type="SAM" id="SignalP"/>
    </source>
</evidence>